<dbReference type="Proteomes" id="UP000600247">
    <property type="component" value="Unassembled WGS sequence"/>
</dbReference>
<protein>
    <recommendedName>
        <fullName evidence="3">GerMN domain-containing protein</fullName>
    </recommendedName>
</protein>
<accession>A0A917GWP1</accession>
<comment type="caution">
    <text evidence="4">The sequence shown here is derived from an EMBL/GenBank/DDBJ whole genome shotgun (WGS) entry which is preliminary data.</text>
</comment>
<evidence type="ECO:0000313" key="4">
    <source>
        <dbReference type="EMBL" id="GGG58674.1"/>
    </source>
</evidence>
<keyword evidence="5" id="KW-1185">Reference proteome</keyword>
<dbReference type="AlphaFoldDB" id="A0A917GWP1"/>
<feature type="signal peptide" evidence="2">
    <location>
        <begin position="1"/>
        <end position="22"/>
    </location>
</feature>
<keyword evidence="2" id="KW-0732">Signal</keyword>
<evidence type="ECO:0000313" key="5">
    <source>
        <dbReference type="Proteomes" id="UP000600247"/>
    </source>
</evidence>
<proteinExistence type="predicted"/>
<dbReference type="PROSITE" id="PS51257">
    <property type="entry name" value="PROKAR_LIPOPROTEIN"/>
    <property type="match status" value="1"/>
</dbReference>
<feature type="chain" id="PRO_5038648321" description="GerMN domain-containing protein" evidence="2">
    <location>
        <begin position="23"/>
        <end position="184"/>
    </location>
</feature>
<evidence type="ECO:0000256" key="1">
    <source>
        <dbReference type="SAM" id="MobiDB-lite"/>
    </source>
</evidence>
<dbReference type="Pfam" id="PF10646">
    <property type="entry name" value="Germane"/>
    <property type="match status" value="1"/>
</dbReference>
<sequence>MRKPIKWVLPLLLLIAITAACGSNSATKGGSAATEEPSATPSATPEPTEPAKKEAKIDVFFADKELNAAIKQQADIAYSDDADLVEQAVKALQAEGEGEAQSLWKPIELLSVKLDNGLVTVDIHLPDEARLGAPGEAMVLDNLEQTLFQFDFVQSYDLLVDGQPVETLMGHIELEHPTLRSAQE</sequence>
<dbReference type="SMART" id="SM00909">
    <property type="entry name" value="Germane"/>
    <property type="match status" value="1"/>
</dbReference>
<gene>
    <name evidence="4" type="ORF">GCM10010918_09770</name>
</gene>
<dbReference type="RefSeq" id="WP_188887761.1">
    <property type="nucleotide sequence ID" value="NZ_BMHY01000001.1"/>
</dbReference>
<reference evidence="4 5" key="1">
    <citation type="journal article" date="2014" name="Int. J. Syst. Evol. Microbiol.">
        <title>Complete genome sequence of Corynebacterium casei LMG S-19264T (=DSM 44701T), isolated from a smear-ripened cheese.</title>
        <authorList>
            <consortium name="US DOE Joint Genome Institute (JGI-PGF)"/>
            <person name="Walter F."/>
            <person name="Albersmeier A."/>
            <person name="Kalinowski J."/>
            <person name="Ruckert C."/>
        </authorList>
    </citation>
    <scope>NUCLEOTIDE SEQUENCE [LARGE SCALE GENOMIC DNA]</scope>
    <source>
        <strain evidence="4 5">CGMCC 1.15286</strain>
    </source>
</reference>
<evidence type="ECO:0000256" key="2">
    <source>
        <dbReference type="SAM" id="SignalP"/>
    </source>
</evidence>
<feature type="compositionally biased region" description="Low complexity" evidence="1">
    <location>
        <begin position="31"/>
        <end position="46"/>
    </location>
</feature>
<name>A0A917GWP1_9BACL</name>
<organism evidence="4 5">
    <name type="scientific">Paenibacillus radicis</name>
    <name type="common">ex Gao et al. 2016</name>
    <dbReference type="NCBI Taxonomy" id="1737354"/>
    <lineage>
        <taxon>Bacteria</taxon>
        <taxon>Bacillati</taxon>
        <taxon>Bacillota</taxon>
        <taxon>Bacilli</taxon>
        <taxon>Bacillales</taxon>
        <taxon>Paenibacillaceae</taxon>
        <taxon>Paenibacillus</taxon>
    </lineage>
</organism>
<dbReference type="EMBL" id="BMHY01000001">
    <property type="protein sequence ID" value="GGG58674.1"/>
    <property type="molecule type" value="Genomic_DNA"/>
</dbReference>
<dbReference type="InterPro" id="IPR019606">
    <property type="entry name" value="GerMN"/>
</dbReference>
<evidence type="ECO:0000259" key="3">
    <source>
        <dbReference type="SMART" id="SM00909"/>
    </source>
</evidence>
<feature type="domain" description="GerMN" evidence="3">
    <location>
        <begin position="85"/>
        <end position="169"/>
    </location>
</feature>
<feature type="region of interest" description="Disordered" evidence="1">
    <location>
        <begin position="26"/>
        <end position="52"/>
    </location>
</feature>